<dbReference type="PANTHER" id="PTHR20858">
    <property type="entry name" value="PHOSPHOMETHYLPYRIMIDINE KINASE"/>
    <property type="match status" value="1"/>
</dbReference>
<evidence type="ECO:0000259" key="1">
    <source>
        <dbReference type="Pfam" id="PF08543"/>
    </source>
</evidence>
<dbReference type="InterPro" id="IPR013749">
    <property type="entry name" value="PM/HMP-P_kinase-1"/>
</dbReference>
<proteinExistence type="predicted"/>
<accession>A0A381NIE8</accession>
<feature type="non-terminal residue" evidence="2">
    <location>
        <position position="107"/>
    </location>
</feature>
<feature type="domain" description="Pyridoxamine kinase/Phosphomethylpyrimidine kinase" evidence="1">
    <location>
        <begin position="11"/>
        <end position="107"/>
    </location>
</feature>
<dbReference type="Gene3D" id="3.40.1190.20">
    <property type="match status" value="1"/>
</dbReference>
<dbReference type="AlphaFoldDB" id="A0A381NIE8"/>
<dbReference type="InterPro" id="IPR029056">
    <property type="entry name" value="Ribokinase-like"/>
</dbReference>
<gene>
    <name evidence="2" type="ORF">METZ01_LOCUS7220</name>
</gene>
<reference evidence="2" key="1">
    <citation type="submission" date="2018-05" db="EMBL/GenBank/DDBJ databases">
        <authorList>
            <person name="Lanie J.A."/>
            <person name="Ng W.-L."/>
            <person name="Kazmierczak K.M."/>
            <person name="Andrzejewski T.M."/>
            <person name="Davidsen T.M."/>
            <person name="Wayne K.J."/>
            <person name="Tettelin H."/>
            <person name="Glass J.I."/>
            <person name="Rusch D."/>
            <person name="Podicherti R."/>
            <person name="Tsui H.-C.T."/>
            <person name="Winkler M.E."/>
        </authorList>
    </citation>
    <scope>NUCLEOTIDE SEQUENCE</scope>
</reference>
<dbReference type="GO" id="GO:0005829">
    <property type="term" value="C:cytosol"/>
    <property type="evidence" value="ECO:0007669"/>
    <property type="project" value="TreeGrafter"/>
</dbReference>
<evidence type="ECO:0000313" key="2">
    <source>
        <dbReference type="EMBL" id="SUZ54366.1"/>
    </source>
</evidence>
<protein>
    <recommendedName>
        <fullName evidence="1">Pyridoxamine kinase/Phosphomethylpyrimidine kinase domain-containing protein</fullName>
    </recommendedName>
</protein>
<dbReference type="GO" id="GO:0009228">
    <property type="term" value="P:thiamine biosynthetic process"/>
    <property type="evidence" value="ECO:0007669"/>
    <property type="project" value="TreeGrafter"/>
</dbReference>
<dbReference type="Pfam" id="PF08543">
    <property type="entry name" value="Phos_pyr_kin"/>
    <property type="match status" value="1"/>
</dbReference>
<organism evidence="2">
    <name type="scientific">marine metagenome</name>
    <dbReference type="NCBI Taxonomy" id="408172"/>
    <lineage>
        <taxon>unclassified sequences</taxon>
        <taxon>metagenomes</taxon>
        <taxon>ecological metagenomes</taxon>
    </lineage>
</organism>
<dbReference type="GO" id="GO:0008902">
    <property type="term" value="F:hydroxymethylpyrimidine kinase activity"/>
    <property type="evidence" value="ECO:0007669"/>
    <property type="project" value="TreeGrafter"/>
</dbReference>
<dbReference type="GO" id="GO:0008972">
    <property type="term" value="F:phosphomethylpyrimidine kinase activity"/>
    <property type="evidence" value="ECO:0007669"/>
    <property type="project" value="TreeGrafter"/>
</dbReference>
<name>A0A381NIE8_9ZZZZ</name>
<dbReference type="SUPFAM" id="SSF53613">
    <property type="entry name" value="Ribokinase-like"/>
    <property type="match status" value="1"/>
</dbReference>
<dbReference type="EMBL" id="UINC01000384">
    <property type="protein sequence ID" value="SUZ54366.1"/>
    <property type="molecule type" value="Genomic_DNA"/>
</dbReference>
<dbReference type="PANTHER" id="PTHR20858:SF17">
    <property type="entry name" value="HYDROXYMETHYLPYRIMIDINE_PHOSPHOMETHYLPYRIMIDINE KINASE THI20-RELATED"/>
    <property type="match status" value="1"/>
</dbReference>
<sequence length="107" mass="10767">MKTALTIAGSDSGGGAGIQADLKTFAAHGVYGTCAITAVTAQNTLGVEAVENLSLELIVAQVNAVADDIGVDAVKTGMLATPEIVERVATLLPSLPTPHIVVDPVMV</sequence>